<gene>
    <name evidence="1" type="ORF">TM448A00302_0036</name>
</gene>
<accession>A0A6H1ZER8</accession>
<organism evidence="1">
    <name type="scientific">viral metagenome</name>
    <dbReference type="NCBI Taxonomy" id="1070528"/>
    <lineage>
        <taxon>unclassified sequences</taxon>
        <taxon>metagenomes</taxon>
        <taxon>organismal metagenomes</taxon>
    </lineage>
</organism>
<reference evidence="1" key="1">
    <citation type="submission" date="2020-03" db="EMBL/GenBank/DDBJ databases">
        <title>The deep terrestrial virosphere.</title>
        <authorList>
            <person name="Holmfeldt K."/>
            <person name="Nilsson E."/>
            <person name="Simone D."/>
            <person name="Lopez-Fernandez M."/>
            <person name="Wu X."/>
            <person name="de Brujin I."/>
            <person name="Lundin D."/>
            <person name="Andersson A."/>
            <person name="Bertilsson S."/>
            <person name="Dopson M."/>
        </authorList>
    </citation>
    <scope>NUCLEOTIDE SEQUENCE</scope>
    <source>
        <strain evidence="1">TM448A00302</strain>
    </source>
</reference>
<dbReference type="AlphaFoldDB" id="A0A6H1ZER8"/>
<dbReference type="EMBL" id="MT144001">
    <property type="protein sequence ID" value="QJA46028.1"/>
    <property type="molecule type" value="Genomic_DNA"/>
</dbReference>
<evidence type="ECO:0000313" key="1">
    <source>
        <dbReference type="EMBL" id="QJA46028.1"/>
    </source>
</evidence>
<protein>
    <submittedName>
        <fullName evidence="1">Uncharacterized protein</fullName>
    </submittedName>
</protein>
<sequence length="57" mass="6404">MDKLNEAALRRNSLEAYLTAIFSPHLIPSPLKDSTLVRAGYLAQSRPSNDYWAVNNN</sequence>
<proteinExistence type="predicted"/>
<name>A0A6H1ZER8_9ZZZZ</name>